<keyword evidence="1" id="KW-0812">Transmembrane</keyword>
<reference evidence="2" key="1">
    <citation type="submission" date="2023-03" db="EMBL/GenBank/DDBJ databases">
        <title>Massive genome expansion in bonnet fungi (Mycena s.s.) driven by repeated elements and novel gene families across ecological guilds.</title>
        <authorList>
            <consortium name="Lawrence Berkeley National Laboratory"/>
            <person name="Harder C.B."/>
            <person name="Miyauchi S."/>
            <person name="Viragh M."/>
            <person name="Kuo A."/>
            <person name="Thoen E."/>
            <person name="Andreopoulos B."/>
            <person name="Lu D."/>
            <person name="Skrede I."/>
            <person name="Drula E."/>
            <person name="Henrissat B."/>
            <person name="Morin E."/>
            <person name="Kohler A."/>
            <person name="Barry K."/>
            <person name="LaButti K."/>
            <person name="Morin E."/>
            <person name="Salamov A."/>
            <person name="Lipzen A."/>
            <person name="Mereny Z."/>
            <person name="Hegedus B."/>
            <person name="Baldrian P."/>
            <person name="Stursova M."/>
            <person name="Weitz H."/>
            <person name="Taylor A."/>
            <person name="Grigoriev I.V."/>
            <person name="Nagy L.G."/>
            <person name="Martin F."/>
            <person name="Kauserud H."/>
        </authorList>
    </citation>
    <scope>NUCLEOTIDE SEQUENCE</scope>
    <source>
        <strain evidence="2">9284</strain>
    </source>
</reference>
<dbReference type="EMBL" id="JARKIF010000033">
    <property type="protein sequence ID" value="KAJ7611183.1"/>
    <property type="molecule type" value="Genomic_DNA"/>
</dbReference>
<evidence type="ECO:0000313" key="3">
    <source>
        <dbReference type="Proteomes" id="UP001221142"/>
    </source>
</evidence>
<evidence type="ECO:0000256" key="1">
    <source>
        <dbReference type="SAM" id="Phobius"/>
    </source>
</evidence>
<comment type="caution">
    <text evidence="2">The sequence shown here is derived from an EMBL/GenBank/DDBJ whole genome shotgun (WGS) entry which is preliminary data.</text>
</comment>
<feature type="transmembrane region" description="Helical" evidence="1">
    <location>
        <begin position="128"/>
        <end position="148"/>
    </location>
</feature>
<gene>
    <name evidence="2" type="ORF">FB45DRAFT_941231</name>
</gene>
<name>A0AAD7B639_9AGAR</name>
<feature type="transmembrane region" description="Helical" evidence="1">
    <location>
        <begin position="168"/>
        <end position="191"/>
    </location>
</feature>
<keyword evidence="1" id="KW-0472">Membrane</keyword>
<organism evidence="2 3">
    <name type="scientific">Roridomyces roridus</name>
    <dbReference type="NCBI Taxonomy" id="1738132"/>
    <lineage>
        <taxon>Eukaryota</taxon>
        <taxon>Fungi</taxon>
        <taxon>Dikarya</taxon>
        <taxon>Basidiomycota</taxon>
        <taxon>Agaricomycotina</taxon>
        <taxon>Agaricomycetes</taxon>
        <taxon>Agaricomycetidae</taxon>
        <taxon>Agaricales</taxon>
        <taxon>Marasmiineae</taxon>
        <taxon>Mycenaceae</taxon>
        <taxon>Roridomyces</taxon>
    </lineage>
</organism>
<accession>A0AAD7B639</accession>
<keyword evidence="3" id="KW-1185">Reference proteome</keyword>
<proteinExistence type="predicted"/>
<sequence>MTPWRTALSPAYARSLSRTFLTLTVLILLAPHILDLFPQTAAFAPPFTWVSDQCMHGTAVLCLVLSLVSLSRGIKAAWAWFSGRPVLTATPVPSPTALEDGQCVTAPDRDDIPPSAPADPTFIFQLTMVYHIGSFIVLAYVPGLYIYQHDVLSPKNSVWQNAVDALVFVLRGLEMGVLMILVVGLVGWLGLPRGRSVLVQPATELPTTAPVMQLTQETAPEEKEFGGEVKL</sequence>
<dbReference type="Proteomes" id="UP001221142">
    <property type="component" value="Unassembled WGS sequence"/>
</dbReference>
<feature type="transmembrane region" description="Helical" evidence="1">
    <location>
        <begin position="58"/>
        <end position="81"/>
    </location>
</feature>
<dbReference type="AlphaFoldDB" id="A0AAD7B639"/>
<keyword evidence="1" id="KW-1133">Transmembrane helix</keyword>
<protein>
    <submittedName>
        <fullName evidence="2">Uncharacterized protein</fullName>
    </submittedName>
</protein>
<evidence type="ECO:0000313" key="2">
    <source>
        <dbReference type="EMBL" id="KAJ7611183.1"/>
    </source>
</evidence>